<reference evidence="1" key="1">
    <citation type="submission" date="2019-08" db="EMBL/GenBank/DDBJ databases">
        <authorList>
            <person name="Kucharzyk K."/>
            <person name="Murdoch R.W."/>
            <person name="Higgins S."/>
            <person name="Loffler F."/>
        </authorList>
    </citation>
    <scope>NUCLEOTIDE SEQUENCE</scope>
</reference>
<protein>
    <submittedName>
        <fullName evidence="1">Uncharacterized protein</fullName>
    </submittedName>
</protein>
<evidence type="ECO:0000313" key="1">
    <source>
        <dbReference type="EMBL" id="MPN57206.1"/>
    </source>
</evidence>
<comment type="caution">
    <text evidence="1">The sequence shown here is derived from an EMBL/GenBank/DDBJ whole genome shotgun (WGS) entry which is preliminary data.</text>
</comment>
<gene>
    <name evidence="1" type="ORF">SDC9_204900</name>
</gene>
<organism evidence="1">
    <name type="scientific">bioreactor metagenome</name>
    <dbReference type="NCBI Taxonomy" id="1076179"/>
    <lineage>
        <taxon>unclassified sequences</taxon>
        <taxon>metagenomes</taxon>
        <taxon>ecological metagenomes</taxon>
    </lineage>
</organism>
<dbReference type="AlphaFoldDB" id="A0A645J176"/>
<dbReference type="EMBL" id="VSSQ01128461">
    <property type="protein sequence ID" value="MPN57206.1"/>
    <property type="molecule type" value="Genomic_DNA"/>
</dbReference>
<name>A0A645J176_9ZZZZ</name>
<proteinExistence type="predicted"/>
<accession>A0A645J176</accession>
<sequence length="46" mass="5152">MGLIASKKANALAGFIEDCVEKNDEIDQLLDYDFASFYDVIPLVQQ</sequence>